<accession>A0A1F7X335</accession>
<feature type="domain" description="Ribonucleotide reductase large subunit C-terminal" evidence="14">
    <location>
        <begin position="72"/>
        <end position="352"/>
    </location>
</feature>
<comment type="similarity">
    <text evidence="12">Belongs to the ribonucleoside diphosphate reductase large chain family.</text>
</comment>
<evidence type="ECO:0000256" key="8">
    <source>
        <dbReference type="ARBA" id="ARBA00023116"/>
    </source>
</evidence>
<evidence type="ECO:0000256" key="6">
    <source>
        <dbReference type="ARBA" id="ARBA00022741"/>
    </source>
</evidence>
<dbReference type="Pfam" id="PF00317">
    <property type="entry name" value="Ribonuc_red_lgN"/>
    <property type="match status" value="1"/>
</dbReference>
<dbReference type="InterPro" id="IPR013509">
    <property type="entry name" value="RNR_lsu_N"/>
</dbReference>
<evidence type="ECO:0000256" key="5">
    <source>
        <dbReference type="ARBA" id="ARBA00022634"/>
    </source>
</evidence>
<feature type="domain" description="Ribonucleotide reductase large subunit N-terminal" evidence="13">
    <location>
        <begin position="3"/>
        <end position="69"/>
    </location>
</feature>
<dbReference type="Pfam" id="PF02867">
    <property type="entry name" value="Ribonuc_red_lgC"/>
    <property type="match status" value="2"/>
</dbReference>
<evidence type="ECO:0000256" key="7">
    <source>
        <dbReference type="ARBA" id="ARBA00023002"/>
    </source>
</evidence>
<protein>
    <recommendedName>
        <fullName evidence="3 12">Ribonucleoside-diphosphate reductase</fullName>
        <ecNumber evidence="3 12">1.17.4.1</ecNumber>
    </recommendedName>
</protein>
<dbReference type="GO" id="GO:0004748">
    <property type="term" value="F:ribonucleoside-diphosphate reductase activity, thioredoxin disulfide as acceptor"/>
    <property type="evidence" value="ECO:0007669"/>
    <property type="project" value="UniProtKB-EC"/>
</dbReference>
<keyword evidence="9" id="KW-1015">Disulfide bond</keyword>
<dbReference type="CDD" id="cd02888">
    <property type="entry name" value="RNR_II_dimer"/>
    <property type="match status" value="1"/>
</dbReference>
<keyword evidence="7 12" id="KW-0560">Oxidoreductase</keyword>
<dbReference type="InterPro" id="IPR013344">
    <property type="entry name" value="RNR_NrdJ/NrdZ"/>
</dbReference>
<sequence length="497" mass="55020">MLSSNASLLIQNRYAHKDKAESSEGVLKRVAKAISIKDDKFENKLLELFSDGIFFPNSPTIRNAGRKKGLLSACFVLPIEDSIHSIFDAIRNMAVIFQRGGGCGFNFSALRPKDAPLSSGGTSSGSTSFMNLFDRVTEIVKQGGFRRGAAMSVLNYNHPDILDFCRSKLTRTLTNFNLSVLVTDEFMSSLENGGVYVDLIHEGKKYGSLKSKDIFDLITLGAWVSGDPGLLFYDRINKDNRRFPEIKITATNPCGEVPLPDWGACTLGSINISKFVDGDNFDFARFFDVVKIGSRALLNVNLINYYPIPQIGRVMQELSPFGVGIMGFADTLIMLGIKYDSEDCLEFIRKLAKPYVEASDEVGGDSFYKRSIAPTGSLSILADCSSGIEPVFDTSFERHITVGIIKETRDIYKSEFCRTAHQVSPEWHIKIQAEFQKFVDAGVSKTVNVPYDIGVEDIRNIYLQAWKMGAKGITVFRDKSIDGVLVSTKCEDGTCTL</sequence>
<comment type="cofactor">
    <cofactor evidence="1">
        <name>adenosylcob(III)alamin</name>
        <dbReference type="ChEBI" id="CHEBI:18408"/>
    </cofactor>
</comment>
<evidence type="ECO:0000256" key="9">
    <source>
        <dbReference type="ARBA" id="ARBA00023157"/>
    </source>
</evidence>
<comment type="caution">
    <text evidence="15">The sequence shown here is derived from an EMBL/GenBank/DDBJ whole genome shotgun (WGS) entry which is preliminary data.</text>
</comment>
<evidence type="ECO:0000256" key="10">
    <source>
        <dbReference type="ARBA" id="ARBA00023285"/>
    </source>
</evidence>
<dbReference type="EMBL" id="MGFQ01000024">
    <property type="protein sequence ID" value="OGM09293.1"/>
    <property type="molecule type" value="Genomic_DNA"/>
</dbReference>
<dbReference type="AlphaFoldDB" id="A0A1F7X335"/>
<comment type="function">
    <text evidence="12">Provides the precursors necessary for DNA synthesis. Catalyzes the biosynthesis of deoxyribonucleotides from the corresponding ribonucleotides.</text>
</comment>
<dbReference type="SUPFAM" id="SSF51998">
    <property type="entry name" value="PFL-like glycyl radical enzymes"/>
    <property type="match status" value="1"/>
</dbReference>
<comment type="similarity">
    <text evidence="2">Belongs to the ribonucleoside diphosphate reductase class-2 family.</text>
</comment>
<organism evidence="15 16">
    <name type="scientific">Candidatus Woesebacteria bacterium RBG_13_36_22</name>
    <dbReference type="NCBI Taxonomy" id="1802478"/>
    <lineage>
        <taxon>Bacteria</taxon>
        <taxon>Candidatus Woeseibacteriota</taxon>
    </lineage>
</organism>
<dbReference type="PRINTS" id="PR01183">
    <property type="entry name" value="RIBORDTASEM1"/>
</dbReference>
<evidence type="ECO:0000313" key="15">
    <source>
        <dbReference type="EMBL" id="OGM09293.1"/>
    </source>
</evidence>
<evidence type="ECO:0000313" key="16">
    <source>
        <dbReference type="Proteomes" id="UP000176939"/>
    </source>
</evidence>
<dbReference type="GO" id="GO:0071897">
    <property type="term" value="P:DNA biosynthetic process"/>
    <property type="evidence" value="ECO:0007669"/>
    <property type="project" value="UniProtKB-KW"/>
</dbReference>
<evidence type="ECO:0000256" key="2">
    <source>
        <dbReference type="ARBA" id="ARBA00007405"/>
    </source>
</evidence>
<evidence type="ECO:0000259" key="14">
    <source>
        <dbReference type="Pfam" id="PF02867"/>
    </source>
</evidence>
<dbReference type="UniPathway" id="UPA00326"/>
<keyword evidence="5" id="KW-0237">DNA synthesis</keyword>
<gene>
    <name evidence="15" type="ORF">A2Z67_05120</name>
</gene>
<keyword evidence="10" id="KW-0170">Cobalt</keyword>
<keyword evidence="4" id="KW-0846">Cobalamin</keyword>
<dbReference type="GO" id="GO:0009263">
    <property type="term" value="P:deoxyribonucleotide biosynthetic process"/>
    <property type="evidence" value="ECO:0007669"/>
    <property type="project" value="UniProtKB-KW"/>
</dbReference>
<dbReference type="InterPro" id="IPR000788">
    <property type="entry name" value="RNR_lg_C"/>
</dbReference>
<comment type="catalytic activity">
    <reaction evidence="11 12">
        <text>a 2'-deoxyribonucleoside 5'-diphosphate + [thioredoxin]-disulfide + H2O = a ribonucleoside 5'-diphosphate + [thioredoxin]-dithiol</text>
        <dbReference type="Rhea" id="RHEA:23252"/>
        <dbReference type="Rhea" id="RHEA-COMP:10698"/>
        <dbReference type="Rhea" id="RHEA-COMP:10700"/>
        <dbReference type="ChEBI" id="CHEBI:15377"/>
        <dbReference type="ChEBI" id="CHEBI:29950"/>
        <dbReference type="ChEBI" id="CHEBI:50058"/>
        <dbReference type="ChEBI" id="CHEBI:57930"/>
        <dbReference type="ChEBI" id="CHEBI:73316"/>
        <dbReference type="EC" id="1.17.4.1"/>
    </reaction>
</comment>
<evidence type="ECO:0000256" key="4">
    <source>
        <dbReference type="ARBA" id="ARBA00022628"/>
    </source>
</evidence>
<dbReference type="GO" id="GO:0005524">
    <property type="term" value="F:ATP binding"/>
    <property type="evidence" value="ECO:0007669"/>
    <property type="project" value="InterPro"/>
</dbReference>
<feature type="domain" description="Ribonucleotide reductase large subunit C-terminal" evidence="14">
    <location>
        <begin position="407"/>
        <end position="475"/>
    </location>
</feature>
<name>A0A1F7X335_9BACT</name>
<keyword evidence="8 12" id="KW-0215">Deoxyribonucleotide synthesis</keyword>
<evidence type="ECO:0000256" key="11">
    <source>
        <dbReference type="ARBA" id="ARBA00047754"/>
    </source>
</evidence>
<evidence type="ECO:0000256" key="3">
    <source>
        <dbReference type="ARBA" id="ARBA00012274"/>
    </source>
</evidence>
<dbReference type="PANTHER" id="PTHR43371:SF1">
    <property type="entry name" value="RIBONUCLEOSIDE-DIPHOSPHATE REDUCTASE"/>
    <property type="match status" value="1"/>
</dbReference>
<dbReference type="InterPro" id="IPR050862">
    <property type="entry name" value="RdRp_reductase_class-2"/>
</dbReference>
<dbReference type="Gene3D" id="3.20.70.20">
    <property type="match status" value="2"/>
</dbReference>
<proteinExistence type="inferred from homology"/>
<dbReference type="EC" id="1.17.4.1" evidence="3 12"/>
<dbReference type="GO" id="GO:0031419">
    <property type="term" value="F:cobalamin binding"/>
    <property type="evidence" value="ECO:0007669"/>
    <property type="project" value="UniProtKB-KW"/>
</dbReference>
<reference evidence="15 16" key="1">
    <citation type="journal article" date="2016" name="Nat. Commun.">
        <title>Thousands of microbial genomes shed light on interconnected biogeochemical processes in an aquifer system.</title>
        <authorList>
            <person name="Anantharaman K."/>
            <person name="Brown C.T."/>
            <person name="Hug L.A."/>
            <person name="Sharon I."/>
            <person name="Castelle C.J."/>
            <person name="Probst A.J."/>
            <person name="Thomas B.C."/>
            <person name="Singh A."/>
            <person name="Wilkins M.J."/>
            <person name="Karaoz U."/>
            <person name="Brodie E.L."/>
            <person name="Williams K.H."/>
            <person name="Hubbard S.S."/>
            <person name="Banfield J.F."/>
        </authorList>
    </citation>
    <scope>NUCLEOTIDE SEQUENCE [LARGE SCALE GENOMIC DNA]</scope>
</reference>
<dbReference type="Proteomes" id="UP000176939">
    <property type="component" value="Unassembled WGS sequence"/>
</dbReference>
<keyword evidence="6" id="KW-0547">Nucleotide-binding</keyword>
<evidence type="ECO:0000256" key="1">
    <source>
        <dbReference type="ARBA" id="ARBA00001922"/>
    </source>
</evidence>
<evidence type="ECO:0000259" key="13">
    <source>
        <dbReference type="Pfam" id="PF00317"/>
    </source>
</evidence>
<evidence type="ECO:0000256" key="12">
    <source>
        <dbReference type="RuleBase" id="RU003410"/>
    </source>
</evidence>
<dbReference type="PANTHER" id="PTHR43371">
    <property type="entry name" value="VITAMIN B12-DEPENDENT RIBONUCLEOTIDE REDUCTASE"/>
    <property type="match status" value="1"/>
</dbReference>